<keyword evidence="1" id="KW-1133">Transmembrane helix</keyword>
<gene>
    <name evidence="2" type="ORF">SALWKB29_0664</name>
</gene>
<reference evidence="2 3" key="1">
    <citation type="submission" date="2014-03" db="EMBL/GenBank/DDBJ databases">
        <title>The genomes of two eusocial bee gut symbionts.</title>
        <authorList>
            <person name="Kwong W.K."/>
            <person name="Engel P."/>
            <person name="Koch H."/>
            <person name="Moran N.A."/>
        </authorList>
    </citation>
    <scope>NUCLEOTIDE SEQUENCE [LARGE SCALE GENOMIC DNA]</scope>
    <source>
        <strain evidence="3">wkB29</strain>
    </source>
</reference>
<comment type="caution">
    <text evidence="2">The sequence shown here is derived from an EMBL/GenBank/DDBJ whole genome shotgun (WGS) entry which is preliminary data.</text>
</comment>
<dbReference type="AlphaFoldDB" id="A0A836MSS3"/>
<accession>A0A836MSS3</accession>
<keyword evidence="1" id="KW-0812">Transmembrane</keyword>
<protein>
    <submittedName>
        <fullName evidence="2">Uncharacterized protein</fullName>
    </submittedName>
</protein>
<keyword evidence="1" id="KW-0472">Membrane</keyword>
<keyword evidence="3" id="KW-1185">Reference proteome</keyword>
<proteinExistence type="predicted"/>
<evidence type="ECO:0000313" key="3">
    <source>
        <dbReference type="Proteomes" id="UP000027170"/>
    </source>
</evidence>
<sequence length="43" mass="5038">MLTRWRGCVQWRQSRGHNLILSLFVLIQPILPYILIQLGSTTD</sequence>
<feature type="transmembrane region" description="Helical" evidence="1">
    <location>
        <begin position="20"/>
        <end position="40"/>
    </location>
</feature>
<dbReference type="EMBL" id="JFZV01000002">
    <property type="protein sequence ID" value="KDN15560.1"/>
    <property type="molecule type" value="Genomic_DNA"/>
</dbReference>
<organism evidence="2 3">
    <name type="scientific">Snodgrassella communis</name>
    <dbReference type="NCBI Taxonomy" id="2946699"/>
    <lineage>
        <taxon>Bacteria</taxon>
        <taxon>Pseudomonadati</taxon>
        <taxon>Pseudomonadota</taxon>
        <taxon>Betaproteobacteria</taxon>
        <taxon>Neisseriales</taxon>
        <taxon>Neisseriaceae</taxon>
        <taxon>Snodgrassella</taxon>
    </lineage>
</organism>
<name>A0A836MSS3_9NEIS</name>
<evidence type="ECO:0000313" key="2">
    <source>
        <dbReference type="EMBL" id="KDN15560.1"/>
    </source>
</evidence>
<evidence type="ECO:0000256" key="1">
    <source>
        <dbReference type="SAM" id="Phobius"/>
    </source>
</evidence>
<dbReference type="Proteomes" id="UP000027170">
    <property type="component" value="Unassembled WGS sequence"/>
</dbReference>